<dbReference type="Proteomes" id="UP000595610">
    <property type="component" value="Chromosome 1"/>
</dbReference>
<evidence type="ECO:0000313" key="1">
    <source>
        <dbReference type="EMBL" id="QQC63871.1"/>
    </source>
</evidence>
<protein>
    <submittedName>
        <fullName evidence="1">Uncharacterized protein</fullName>
    </submittedName>
</protein>
<sequence>MNNSDQDKSDENANQAARPIKLVTVTAANGEDMSATVEGFARFIGLDQVAPGRYSLLLVLALFGGAQSGMLNPAKVVHEMRALEGIGPPSKLKAAIQNKYAPLKGLWHKHYLEDGPRAMALNILKGLKRYSIPVFQHRIDEAKAAGEERYVTAEDIEAISTDAVYGNWMRLAAAEALTGEWIMFAQYEGQNYYLALATHDSNTHDQVRQQIDAVCCQEFPFLADLLANA</sequence>
<dbReference type="KEGG" id="pgis:I6I06_16530"/>
<reference evidence="1 2" key="1">
    <citation type="submission" date="2020-12" db="EMBL/GenBank/DDBJ databases">
        <title>FDA dAtabase for Regulatory Grade micrObial Sequences (FDA-ARGOS): Supporting development and validation of Infectious Disease Dx tests.</title>
        <authorList>
            <person name="Nelson B."/>
            <person name="Plummer A."/>
            <person name="Tallon L."/>
            <person name="Sadzewicz L."/>
            <person name="Zhao X."/>
            <person name="Boylan J."/>
            <person name="Ott S."/>
            <person name="Bowen H."/>
            <person name="Vavikolanu K."/>
            <person name="Mehta A."/>
            <person name="Aluvathingal J."/>
            <person name="Nadendla S."/>
            <person name="Myers T."/>
            <person name="Yan Y."/>
            <person name="Sichtig H."/>
        </authorList>
    </citation>
    <scope>NUCLEOTIDE SEQUENCE [LARGE SCALE GENOMIC DNA]</scope>
    <source>
        <strain evidence="1 2">FDAARGOS_1049</strain>
    </source>
</reference>
<dbReference type="EMBL" id="CP066075">
    <property type="protein sequence ID" value="QQC63871.1"/>
    <property type="molecule type" value="Genomic_DNA"/>
</dbReference>
<keyword evidence="2" id="KW-1185">Reference proteome</keyword>
<gene>
    <name evidence="1" type="ORF">I6I06_16530</name>
</gene>
<name>A0A7T4N264_9BURK</name>
<proteinExistence type="predicted"/>
<evidence type="ECO:0000313" key="2">
    <source>
        <dbReference type="Proteomes" id="UP000595610"/>
    </source>
</evidence>
<accession>A0A7T4N264</accession>
<dbReference type="AlphaFoldDB" id="A0A7T4N264"/>
<dbReference type="RefSeq" id="WP_198488106.1">
    <property type="nucleotide sequence ID" value="NZ_CP066075.1"/>
</dbReference>
<organism evidence="1 2">
    <name type="scientific">Paraburkholderia ginsengisoli</name>
    <dbReference type="NCBI Taxonomy" id="311231"/>
    <lineage>
        <taxon>Bacteria</taxon>
        <taxon>Pseudomonadati</taxon>
        <taxon>Pseudomonadota</taxon>
        <taxon>Betaproteobacteria</taxon>
        <taxon>Burkholderiales</taxon>
        <taxon>Burkholderiaceae</taxon>
        <taxon>Paraburkholderia</taxon>
    </lineage>
</organism>